<comment type="caution">
    <text evidence="1">The sequence shown here is derived from an EMBL/GenBank/DDBJ whole genome shotgun (WGS) entry which is preliminary data.</text>
</comment>
<accession>A0A0F9UK78</accession>
<organism evidence="1">
    <name type="scientific">marine sediment metagenome</name>
    <dbReference type="NCBI Taxonomy" id="412755"/>
    <lineage>
        <taxon>unclassified sequences</taxon>
        <taxon>metagenomes</taxon>
        <taxon>ecological metagenomes</taxon>
    </lineage>
</organism>
<reference evidence="1" key="1">
    <citation type="journal article" date="2015" name="Nature">
        <title>Complex archaea that bridge the gap between prokaryotes and eukaryotes.</title>
        <authorList>
            <person name="Spang A."/>
            <person name="Saw J.H."/>
            <person name="Jorgensen S.L."/>
            <person name="Zaremba-Niedzwiedzka K."/>
            <person name="Martijn J."/>
            <person name="Lind A.E."/>
            <person name="van Eijk R."/>
            <person name="Schleper C."/>
            <person name="Guy L."/>
            <person name="Ettema T.J."/>
        </authorList>
    </citation>
    <scope>NUCLEOTIDE SEQUENCE</scope>
</reference>
<proteinExistence type="predicted"/>
<sequence>MLRKKQMKDLNELKEALLKLHRANTCPLSTDPFEGVVKLSDVVEIGDDIILNNQIIELDDEWYLNTVVAFSKFKDIAAKYDETGNRTRLLKIAGENYRRFAIAPHYGLAVAEDIRKKNEEFQNNPRL</sequence>
<dbReference type="AlphaFoldDB" id="A0A0F9UK78"/>
<gene>
    <name evidence="1" type="ORF">LCGC14_0194920</name>
</gene>
<protein>
    <submittedName>
        <fullName evidence="1">Uncharacterized protein</fullName>
    </submittedName>
</protein>
<dbReference type="EMBL" id="LAZR01000084">
    <property type="protein sequence ID" value="KKN93660.1"/>
    <property type="molecule type" value="Genomic_DNA"/>
</dbReference>
<name>A0A0F9UK78_9ZZZZ</name>
<evidence type="ECO:0000313" key="1">
    <source>
        <dbReference type="EMBL" id="KKN93660.1"/>
    </source>
</evidence>